<dbReference type="AlphaFoldDB" id="A0A2X4TYB5"/>
<keyword evidence="2" id="KW-1185">Reference proteome</keyword>
<protein>
    <submittedName>
        <fullName evidence="1">Inner membrane protein yjdF</fullName>
    </submittedName>
</protein>
<dbReference type="InterPro" id="IPR014509">
    <property type="entry name" value="YjdF-like"/>
</dbReference>
<organism evidence="1 2">
    <name type="scientific">Salmonella enterica subsp. arizonae</name>
    <dbReference type="NCBI Taxonomy" id="59203"/>
    <lineage>
        <taxon>Bacteria</taxon>
        <taxon>Pseudomonadati</taxon>
        <taxon>Pseudomonadota</taxon>
        <taxon>Gammaproteobacteria</taxon>
        <taxon>Enterobacterales</taxon>
        <taxon>Enterobacteriaceae</taxon>
        <taxon>Salmonella</taxon>
    </lineage>
</organism>
<sequence>MLAFLVCCVALAISATYELIEWWAALAMGQGADDFLGTQGDPWDTQSDMFCACSAR</sequence>
<evidence type="ECO:0000313" key="2">
    <source>
        <dbReference type="Proteomes" id="UP000248731"/>
    </source>
</evidence>
<dbReference type="Pfam" id="PF09997">
    <property type="entry name" value="DUF2238"/>
    <property type="match status" value="1"/>
</dbReference>
<name>A0A2X4TYB5_SALER</name>
<proteinExistence type="predicted"/>
<gene>
    <name evidence="1" type="primary">yjdF_3</name>
    <name evidence="1" type="ORF">NCTC7307_05157</name>
</gene>
<dbReference type="Proteomes" id="UP000248731">
    <property type="component" value="Chromosome 1"/>
</dbReference>
<dbReference type="EMBL" id="LS483466">
    <property type="protein sequence ID" value="SQI27748.1"/>
    <property type="molecule type" value="Genomic_DNA"/>
</dbReference>
<accession>A0A2X4TYB5</accession>
<reference evidence="1 2" key="1">
    <citation type="submission" date="2018-06" db="EMBL/GenBank/DDBJ databases">
        <authorList>
            <consortium name="Pathogen Informatics"/>
            <person name="Doyle S."/>
        </authorList>
    </citation>
    <scope>NUCLEOTIDE SEQUENCE [LARGE SCALE GENOMIC DNA]</scope>
    <source>
        <strain evidence="1 2">NCTC7307</strain>
    </source>
</reference>
<evidence type="ECO:0000313" key="1">
    <source>
        <dbReference type="EMBL" id="SQI27748.1"/>
    </source>
</evidence>